<proteinExistence type="predicted"/>
<feature type="region of interest" description="Disordered" evidence="5">
    <location>
        <begin position="691"/>
        <end position="755"/>
    </location>
</feature>
<evidence type="ECO:0000256" key="4">
    <source>
        <dbReference type="ARBA" id="ARBA00022833"/>
    </source>
</evidence>
<reference evidence="7 9" key="1">
    <citation type="journal article" date="2017" name="Nature">
        <title>The sunflower genome provides insights into oil metabolism, flowering and Asterid evolution.</title>
        <authorList>
            <person name="Badouin H."/>
            <person name="Gouzy J."/>
            <person name="Grassa C.J."/>
            <person name="Murat F."/>
            <person name="Staton S.E."/>
            <person name="Cottret L."/>
            <person name="Lelandais-Briere C."/>
            <person name="Owens G.L."/>
            <person name="Carrere S."/>
            <person name="Mayjonade B."/>
            <person name="Legrand L."/>
            <person name="Gill N."/>
            <person name="Kane N.C."/>
            <person name="Bowers J.E."/>
            <person name="Hubner S."/>
            <person name="Bellec A."/>
            <person name="Berard A."/>
            <person name="Berges H."/>
            <person name="Blanchet N."/>
            <person name="Boniface M.C."/>
            <person name="Brunel D."/>
            <person name="Catrice O."/>
            <person name="Chaidir N."/>
            <person name="Claudel C."/>
            <person name="Donnadieu C."/>
            <person name="Faraut T."/>
            <person name="Fievet G."/>
            <person name="Helmstetter N."/>
            <person name="King M."/>
            <person name="Knapp S.J."/>
            <person name="Lai Z."/>
            <person name="Le Paslier M.C."/>
            <person name="Lippi Y."/>
            <person name="Lorenzon L."/>
            <person name="Mandel J.R."/>
            <person name="Marage G."/>
            <person name="Marchand G."/>
            <person name="Marquand E."/>
            <person name="Bret-Mestries E."/>
            <person name="Morien E."/>
            <person name="Nambeesan S."/>
            <person name="Nguyen T."/>
            <person name="Pegot-Espagnet P."/>
            <person name="Pouilly N."/>
            <person name="Raftis F."/>
            <person name="Sallet E."/>
            <person name="Schiex T."/>
            <person name="Thomas J."/>
            <person name="Vandecasteele C."/>
            <person name="Vares D."/>
            <person name="Vear F."/>
            <person name="Vautrin S."/>
            <person name="Crespi M."/>
            <person name="Mangin B."/>
            <person name="Burke J.M."/>
            <person name="Salse J."/>
            <person name="Munos S."/>
            <person name="Vincourt P."/>
            <person name="Rieseberg L.H."/>
            <person name="Langlade N.B."/>
        </authorList>
    </citation>
    <scope>NUCLEOTIDE SEQUENCE [LARGE SCALE GENOMIC DNA]</scope>
    <source>
        <strain evidence="9">cv. SF193</strain>
        <tissue evidence="7">Leaves</tissue>
    </source>
</reference>
<dbReference type="EMBL" id="CM007894">
    <property type="protein sequence ID" value="OTG25184.1"/>
    <property type="molecule type" value="Genomic_DNA"/>
</dbReference>
<evidence type="ECO:0000256" key="5">
    <source>
        <dbReference type="SAM" id="MobiDB-lite"/>
    </source>
</evidence>
<feature type="compositionally biased region" description="Low complexity" evidence="5">
    <location>
        <begin position="691"/>
        <end position="744"/>
    </location>
</feature>
<keyword evidence="9" id="KW-1185">Reference proteome</keyword>
<accession>A0A251UQ01</accession>
<dbReference type="Pfam" id="PF03107">
    <property type="entry name" value="C1_2"/>
    <property type="match status" value="7"/>
</dbReference>
<feature type="domain" description="Phorbol-ester/DAG-type" evidence="6">
    <location>
        <begin position="496"/>
        <end position="548"/>
    </location>
</feature>
<dbReference type="Gramene" id="mRNA:HanXRQr2_Chr05g0215021">
    <property type="protein sequence ID" value="mRNA:HanXRQr2_Chr05g0215021"/>
    <property type="gene ID" value="HanXRQr2_Chr05g0215021"/>
</dbReference>
<dbReference type="EMBL" id="MNCJ02000320">
    <property type="protein sequence ID" value="KAF5805912.1"/>
    <property type="molecule type" value="Genomic_DNA"/>
</dbReference>
<keyword evidence="1" id="KW-0479">Metal-binding</keyword>
<dbReference type="SMART" id="SM00249">
    <property type="entry name" value="PHD"/>
    <property type="match status" value="3"/>
</dbReference>
<evidence type="ECO:0000256" key="3">
    <source>
        <dbReference type="ARBA" id="ARBA00022771"/>
    </source>
</evidence>
<evidence type="ECO:0000256" key="2">
    <source>
        <dbReference type="ARBA" id="ARBA00022737"/>
    </source>
</evidence>
<organism evidence="8 9">
    <name type="scientific">Helianthus annuus</name>
    <name type="common">Common sunflower</name>
    <dbReference type="NCBI Taxonomy" id="4232"/>
    <lineage>
        <taxon>Eukaryota</taxon>
        <taxon>Viridiplantae</taxon>
        <taxon>Streptophyta</taxon>
        <taxon>Embryophyta</taxon>
        <taxon>Tracheophyta</taxon>
        <taxon>Spermatophyta</taxon>
        <taxon>Magnoliopsida</taxon>
        <taxon>eudicotyledons</taxon>
        <taxon>Gunneridae</taxon>
        <taxon>Pentapetalae</taxon>
        <taxon>asterids</taxon>
        <taxon>campanulids</taxon>
        <taxon>Asterales</taxon>
        <taxon>Asteraceae</taxon>
        <taxon>Asteroideae</taxon>
        <taxon>Heliantheae alliance</taxon>
        <taxon>Heliantheae</taxon>
        <taxon>Helianthus</taxon>
    </lineage>
</organism>
<dbReference type="SMART" id="SM00109">
    <property type="entry name" value="C1"/>
    <property type="match status" value="3"/>
</dbReference>
<evidence type="ECO:0000256" key="1">
    <source>
        <dbReference type="ARBA" id="ARBA00022723"/>
    </source>
</evidence>
<gene>
    <name evidence="8" type="ORF">HannXRQ_Chr05g0144911</name>
    <name evidence="7" type="ORF">HanXRQr2_Chr05g0215021</name>
</gene>
<keyword evidence="3" id="KW-0863">Zinc-finger</keyword>
<dbReference type="GO" id="GO:0008270">
    <property type="term" value="F:zinc ion binding"/>
    <property type="evidence" value="ECO:0007669"/>
    <property type="project" value="UniProtKB-KW"/>
</dbReference>
<evidence type="ECO:0000313" key="9">
    <source>
        <dbReference type="Proteomes" id="UP000215914"/>
    </source>
</evidence>
<keyword evidence="4" id="KW-0862">Zinc</keyword>
<name>A0A251UQ01_HELAN</name>
<sequence length="755" mass="86614">MYIFLLNIVAMEQLQHFSHQHLLSLIHIQPPRSIENSDKEYEDDQDPDQDQDQDHDYDHQDKDDFVVKDYHVGKCKMCKEDIYPFHLCYYSCKDCDYFLHKFCAELPTTLQDHPLHPGHNLTLSERFQFHDPDGFKDSVTNDRVWDCAICKMVRERFYNYHCSICNFTMDIICSTITEQKMDHPSHPHQLLRCFSRIISSCHACGNEHSGTFYHCTTCSWFKIHLDCALLPTKLLIQQYTNESFSHEHLLTLAYSFPHVEKKAKFYPSCRVCGVAFNSYKWHYRCTKCQYYVHVQCATSMSEAFMSILMRAGFGKTTKNFKDEDHPNLIKCPFPDESFNLLKNLFINKGEFTFKRQIDGDMFNHKDPLILLDTQASLFNKIVSLHDPMRKVELLCDGCVRPIMDLPFYKCSEHHCDFVLHEWCTRLPSEIQDQPDHPKHTLVLLPKMPTNFLGFFKCQICKKYSNGFAYGCVQCDYYVDINCAFIPDVITHDAHPDHLLRRFKCPLADITDMYCRACKDTLNELWSFHCPTCDFYVHIECALFIPRTIRHKYDKHPLLLRYNPVENLSGEYFCEICEDAFDPELWFYHCGICASSMHTACAPLILQCEQSTSSEFTYPDSIFKFINVKFGGTHEIKDHPHPVTFVQGINADGSCTTCDEELQYDAIFKCLECNFVCHISCAGVLLSSDGGTDSDASSDGNTNSDASSDGSTDSDASSDGSTDNDASSDGSTDNDASSDGSTDNDAPLDGSTDNDA</sequence>
<dbReference type="InParanoid" id="A0A251UQ01"/>
<reference evidence="7" key="3">
    <citation type="submission" date="2020-06" db="EMBL/GenBank/DDBJ databases">
        <title>Helianthus annuus Genome sequencing and assembly Release 2.</title>
        <authorList>
            <person name="Gouzy J."/>
            <person name="Langlade N."/>
            <person name="Munos S."/>
        </authorList>
    </citation>
    <scope>NUCLEOTIDE SEQUENCE</scope>
    <source>
        <tissue evidence="7">Leaves</tissue>
    </source>
</reference>
<dbReference type="PANTHER" id="PTHR32410:SF216">
    <property type="entry name" value="PHORBOL-ESTER_DAG-TYPE DOMAIN-CONTAINING PROTEIN"/>
    <property type="match status" value="1"/>
</dbReference>
<feature type="region of interest" description="Disordered" evidence="5">
    <location>
        <begin position="35"/>
        <end position="58"/>
    </location>
</feature>
<evidence type="ECO:0000259" key="6">
    <source>
        <dbReference type="PROSITE" id="PS50081"/>
    </source>
</evidence>
<feature type="compositionally biased region" description="Acidic residues" evidence="5">
    <location>
        <begin position="40"/>
        <end position="51"/>
    </location>
</feature>
<dbReference type="PANTHER" id="PTHR32410">
    <property type="entry name" value="CYSTEINE/HISTIDINE-RICH C1 DOMAIN FAMILY PROTEIN"/>
    <property type="match status" value="1"/>
</dbReference>
<evidence type="ECO:0000313" key="8">
    <source>
        <dbReference type="EMBL" id="OTG25184.1"/>
    </source>
</evidence>
<protein>
    <submittedName>
        <fullName evidence="7">Chromatin regulator PHD family</fullName>
    </submittedName>
    <submittedName>
        <fullName evidence="8">Putative zinc finger, PHD-type</fullName>
    </submittedName>
</protein>
<keyword evidence="2" id="KW-0677">Repeat</keyword>
<dbReference type="AlphaFoldDB" id="A0A251UQ01"/>
<dbReference type="FunCoup" id="A0A251UQ01">
    <property type="interactions" value="133"/>
</dbReference>
<dbReference type="Proteomes" id="UP000215914">
    <property type="component" value="Chromosome 5"/>
</dbReference>
<reference evidence="8" key="2">
    <citation type="submission" date="2017-02" db="EMBL/GenBank/DDBJ databases">
        <title>Sunflower complete genome.</title>
        <authorList>
            <person name="Langlade N."/>
            <person name="Munos S."/>
        </authorList>
    </citation>
    <scope>NUCLEOTIDE SEQUENCE [LARGE SCALE GENOMIC DNA]</scope>
    <source>
        <tissue evidence="8">Leaves</tissue>
    </source>
</reference>
<evidence type="ECO:0000313" key="7">
    <source>
        <dbReference type="EMBL" id="KAF5805912.1"/>
    </source>
</evidence>
<dbReference type="PROSITE" id="PS50081">
    <property type="entry name" value="ZF_DAG_PE_2"/>
    <property type="match status" value="1"/>
</dbReference>
<dbReference type="SUPFAM" id="SSF57889">
    <property type="entry name" value="Cysteine-rich domain"/>
    <property type="match status" value="6"/>
</dbReference>
<dbReference type="InterPro" id="IPR053192">
    <property type="entry name" value="Vacuole_Formation_Reg"/>
</dbReference>
<dbReference type="InterPro" id="IPR004146">
    <property type="entry name" value="DC1"/>
</dbReference>
<dbReference type="OMA" id="QYGAYSC"/>
<dbReference type="InterPro" id="IPR046349">
    <property type="entry name" value="C1-like_sf"/>
</dbReference>
<dbReference type="InterPro" id="IPR002219">
    <property type="entry name" value="PKC_DAG/PE"/>
</dbReference>
<dbReference type="InterPro" id="IPR001965">
    <property type="entry name" value="Znf_PHD"/>
</dbReference>